<evidence type="ECO:0000256" key="8">
    <source>
        <dbReference type="SAM" id="MobiDB-lite"/>
    </source>
</evidence>
<dbReference type="InterPro" id="IPR013766">
    <property type="entry name" value="Thioredoxin_domain"/>
</dbReference>
<dbReference type="Pfam" id="PF02683">
    <property type="entry name" value="DsbD_TM"/>
    <property type="match status" value="1"/>
</dbReference>
<dbReference type="Proteomes" id="UP000255265">
    <property type="component" value="Unassembled WGS sequence"/>
</dbReference>
<evidence type="ECO:0000259" key="10">
    <source>
        <dbReference type="PROSITE" id="PS51352"/>
    </source>
</evidence>
<dbReference type="STRING" id="433924.NS331_18655"/>
<keyword evidence="4" id="KW-0201">Cytochrome c-type biogenesis</keyword>
<feature type="region of interest" description="Disordered" evidence="8">
    <location>
        <begin position="21"/>
        <end position="41"/>
    </location>
</feature>
<dbReference type="PANTHER" id="PTHR32234:SF3">
    <property type="entry name" value="SUPPRESSION OF COPPER SENSITIVITY PROTEIN"/>
    <property type="match status" value="1"/>
</dbReference>
<name>A0A370FT58_9BURK</name>
<dbReference type="InterPro" id="IPR028250">
    <property type="entry name" value="DsbDN"/>
</dbReference>
<keyword evidence="6 9" id="KW-0472">Membrane</keyword>
<feature type="transmembrane region" description="Helical" evidence="9">
    <location>
        <begin position="645"/>
        <end position="667"/>
    </location>
</feature>
<feature type="transmembrane region" description="Helical" evidence="9">
    <location>
        <begin position="524"/>
        <end position="548"/>
    </location>
</feature>
<dbReference type="InterPro" id="IPR003834">
    <property type="entry name" value="Cyt_c_assmbl_TM_dom"/>
</dbReference>
<dbReference type="PANTHER" id="PTHR32234">
    <property type="entry name" value="THIOL:DISULFIDE INTERCHANGE PROTEIN DSBD"/>
    <property type="match status" value="1"/>
</dbReference>
<feature type="transmembrane region" description="Helical" evidence="9">
    <location>
        <begin position="394"/>
        <end position="418"/>
    </location>
</feature>
<evidence type="ECO:0000256" key="9">
    <source>
        <dbReference type="SAM" id="Phobius"/>
    </source>
</evidence>
<dbReference type="InterPro" id="IPR035671">
    <property type="entry name" value="DsbD_gamma"/>
</dbReference>
<dbReference type="CDD" id="cd02953">
    <property type="entry name" value="DsbDgamma"/>
    <property type="match status" value="1"/>
</dbReference>
<sequence length="795" mass="82470">MAVWRHAAAYAVDECTAAGGKNRSTTLAAGTSGPGPAPTPRMRTAHSLLPARWLLPFFAAFLLAAGLLPRASAQLTPGSNGGGSAVVTTPHVRAELVAQAPQGVGPGATVWLGLKISHQPEWHTYWKNAGDSGLPTELRWQLPPGLDAGEVDWPVPHKLFIGSLANYGYENEVLLPVPVAVAPDFRPPTTLTGTATLPIRLSATWLVCRKECIPEDGEFRLDLPVRSSTAGHGAEFDAAWAARPVAVESPATAKLAADARSLALRVEGLPAAARGRTLDLMPETAEVLRNGAVTGTDWQQRWEGGVWTAQFPVADQRSASPARMPLVLALTGEDRKKAEAAGQPVGWRVDAAVDGRWPAVGAPATVSPALQAALDANARPAATVAPTPVAPAGLLLALLGAFAGGLLLNLMPCVFPVLAIKVLGFTRHADDRRGHRRAALAYSAGVVLSLLALGGLLIALRAAGAQLGWGFQLQSPGMVAALAGLFTLLGLNLAGVFEVGMLAPARLAGAQVRHPVLNDFLSGVLAVLVASPCTAPFMGASLGLAIGLPAPQALLLFAALGLGLALPYLLAGFVPAVARLLPKPGPWMDTLRRLLAFPMFATVAWLVWVLGQQAGIDGAGALLALLVAGSAVVWALGTLAGRTRLLLGGALALGFAALAASFGPLLLQMAPAPQATAGGASSEARWQPWSAERVAQLQAEGKPVFIDFTAAWCVTCQVNKKTTLGNAELLADFDARGVQLLRADWTRRDPAIAAALNALGRNGVPVYVLQAPGQAPVVLSELLSPAEVREALRTL</sequence>
<dbReference type="GO" id="GO:0017004">
    <property type="term" value="P:cytochrome complex assembly"/>
    <property type="evidence" value="ECO:0007669"/>
    <property type="project" value="UniProtKB-KW"/>
</dbReference>
<evidence type="ECO:0000256" key="3">
    <source>
        <dbReference type="ARBA" id="ARBA00022692"/>
    </source>
</evidence>
<dbReference type="Gene3D" id="3.40.30.10">
    <property type="entry name" value="Glutaredoxin"/>
    <property type="match status" value="1"/>
</dbReference>
<evidence type="ECO:0000256" key="2">
    <source>
        <dbReference type="ARBA" id="ARBA00022475"/>
    </source>
</evidence>
<feature type="transmembrane region" description="Helical" evidence="9">
    <location>
        <begin position="616"/>
        <end position="636"/>
    </location>
</feature>
<evidence type="ECO:0000313" key="12">
    <source>
        <dbReference type="Proteomes" id="UP000255265"/>
    </source>
</evidence>
<dbReference type="PROSITE" id="PS00194">
    <property type="entry name" value="THIOREDOXIN_1"/>
    <property type="match status" value="1"/>
</dbReference>
<keyword evidence="3 9" id="KW-0812">Transmembrane</keyword>
<comment type="subcellular location">
    <subcellularLocation>
        <location evidence="1">Cell membrane</location>
        <topology evidence="1">Multi-pass membrane protein</topology>
    </subcellularLocation>
</comment>
<keyword evidence="5 9" id="KW-1133">Transmembrane helix</keyword>
<dbReference type="PROSITE" id="PS51352">
    <property type="entry name" value="THIOREDOXIN_2"/>
    <property type="match status" value="1"/>
</dbReference>
<feature type="domain" description="Thioredoxin" evidence="10">
    <location>
        <begin position="666"/>
        <end position="795"/>
    </location>
</feature>
<evidence type="ECO:0000256" key="5">
    <source>
        <dbReference type="ARBA" id="ARBA00022989"/>
    </source>
</evidence>
<protein>
    <submittedName>
        <fullName evidence="11">Thiol:disulfide interchange protein DsbD</fullName>
    </submittedName>
</protein>
<feature type="transmembrane region" description="Helical" evidence="9">
    <location>
        <begin position="439"/>
        <end position="460"/>
    </location>
</feature>
<feature type="transmembrane region" description="Helical" evidence="9">
    <location>
        <begin position="554"/>
        <end position="578"/>
    </location>
</feature>
<keyword evidence="2" id="KW-1003">Cell membrane</keyword>
<evidence type="ECO:0000256" key="6">
    <source>
        <dbReference type="ARBA" id="ARBA00023136"/>
    </source>
</evidence>
<dbReference type="Pfam" id="PF11412">
    <property type="entry name" value="DsbD_N"/>
    <property type="match status" value="1"/>
</dbReference>
<dbReference type="InterPro" id="IPR036249">
    <property type="entry name" value="Thioredoxin-like_sf"/>
</dbReference>
<evidence type="ECO:0000256" key="7">
    <source>
        <dbReference type="ARBA" id="ARBA00023284"/>
    </source>
</evidence>
<dbReference type="GO" id="GO:0015035">
    <property type="term" value="F:protein-disulfide reductase activity"/>
    <property type="evidence" value="ECO:0007669"/>
    <property type="project" value="TreeGrafter"/>
</dbReference>
<feature type="transmembrane region" description="Helical" evidence="9">
    <location>
        <begin position="480"/>
        <end position="503"/>
    </location>
</feature>
<gene>
    <name evidence="11" type="ORF">DFR41_1011310</name>
</gene>
<accession>A0A370FT58</accession>
<dbReference type="SUPFAM" id="SSF52833">
    <property type="entry name" value="Thioredoxin-like"/>
    <property type="match status" value="1"/>
</dbReference>
<evidence type="ECO:0000256" key="1">
    <source>
        <dbReference type="ARBA" id="ARBA00004651"/>
    </source>
</evidence>
<dbReference type="EMBL" id="QQAV01000001">
    <property type="protein sequence ID" value="RDI29549.1"/>
    <property type="molecule type" value="Genomic_DNA"/>
</dbReference>
<feature type="transmembrane region" description="Helical" evidence="9">
    <location>
        <begin position="590"/>
        <end position="610"/>
    </location>
</feature>
<dbReference type="GO" id="GO:0005886">
    <property type="term" value="C:plasma membrane"/>
    <property type="evidence" value="ECO:0007669"/>
    <property type="project" value="UniProtKB-SubCell"/>
</dbReference>
<dbReference type="AlphaFoldDB" id="A0A370FT58"/>
<proteinExistence type="predicted"/>
<evidence type="ECO:0000256" key="4">
    <source>
        <dbReference type="ARBA" id="ARBA00022748"/>
    </source>
</evidence>
<dbReference type="Pfam" id="PF13899">
    <property type="entry name" value="Thioredoxin_7"/>
    <property type="match status" value="1"/>
</dbReference>
<organism evidence="11 12">
    <name type="scientific">Pseudacidovorax intermedius</name>
    <dbReference type="NCBI Taxonomy" id="433924"/>
    <lineage>
        <taxon>Bacteria</taxon>
        <taxon>Pseudomonadati</taxon>
        <taxon>Pseudomonadota</taxon>
        <taxon>Betaproteobacteria</taxon>
        <taxon>Burkholderiales</taxon>
        <taxon>Comamonadaceae</taxon>
        <taxon>Pseudacidovorax</taxon>
    </lineage>
</organism>
<dbReference type="InterPro" id="IPR017937">
    <property type="entry name" value="Thioredoxin_CS"/>
</dbReference>
<keyword evidence="12" id="KW-1185">Reference proteome</keyword>
<evidence type="ECO:0000313" key="11">
    <source>
        <dbReference type="EMBL" id="RDI29549.1"/>
    </source>
</evidence>
<dbReference type="GO" id="GO:0045454">
    <property type="term" value="P:cell redox homeostasis"/>
    <property type="evidence" value="ECO:0007669"/>
    <property type="project" value="TreeGrafter"/>
</dbReference>
<comment type="caution">
    <text evidence="11">The sequence shown here is derived from an EMBL/GenBank/DDBJ whole genome shotgun (WGS) entry which is preliminary data.</text>
</comment>
<reference evidence="11 12" key="1">
    <citation type="submission" date="2018-07" db="EMBL/GenBank/DDBJ databases">
        <title>Genomic Encyclopedia of Type Strains, Phase IV (KMG-IV): sequencing the most valuable type-strain genomes for metagenomic binning, comparative biology and taxonomic classification.</title>
        <authorList>
            <person name="Goeker M."/>
        </authorList>
    </citation>
    <scope>NUCLEOTIDE SEQUENCE [LARGE SCALE GENOMIC DNA]</scope>
    <source>
        <strain evidence="11 12">DSM 21352</strain>
    </source>
</reference>
<keyword evidence="7" id="KW-0676">Redox-active center</keyword>
<feature type="transmembrane region" description="Helical" evidence="9">
    <location>
        <begin position="51"/>
        <end position="69"/>
    </location>
</feature>